<accession>A0A7S3JMV4</accession>
<evidence type="ECO:0000313" key="2">
    <source>
        <dbReference type="EMBL" id="CAE0357551.1"/>
    </source>
</evidence>
<name>A0A7S3JMV4_9SPIT</name>
<gene>
    <name evidence="2" type="ORF">EHAR0213_LOCUS16470</name>
</gene>
<reference evidence="2" key="1">
    <citation type="submission" date="2021-01" db="EMBL/GenBank/DDBJ databases">
        <authorList>
            <person name="Corre E."/>
            <person name="Pelletier E."/>
            <person name="Niang G."/>
            <person name="Scheremetjew M."/>
            <person name="Finn R."/>
            <person name="Kale V."/>
            <person name="Holt S."/>
            <person name="Cochrane G."/>
            <person name="Meng A."/>
            <person name="Brown T."/>
            <person name="Cohen L."/>
        </authorList>
    </citation>
    <scope>NUCLEOTIDE SEQUENCE</scope>
    <source>
        <strain evidence="2">FSP1.4</strain>
    </source>
</reference>
<evidence type="ECO:0000256" key="1">
    <source>
        <dbReference type="SAM" id="MobiDB-lite"/>
    </source>
</evidence>
<dbReference type="EMBL" id="HBII01038927">
    <property type="protein sequence ID" value="CAE0357551.1"/>
    <property type="molecule type" value="Transcribed_RNA"/>
</dbReference>
<feature type="region of interest" description="Disordered" evidence="1">
    <location>
        <begin position="117"/>
        <end position="174"/>
    </location>
</feature>
<proteinExistence type="predicted"/>
<sequence length="174" mass="19504">MKLPSHVKLHTRSNSLTPTQFADDMQMMKESKDDHDIFSSTKFIDQRFMKRRPTETRKGKIFTPQLKKRNLESTTSLPALKAFSEYSSLVSDSSVFEGNDSALASSIDIELDANGQPLFDNMSSNGNSVARDDGEEGSEEVPMKNRMARPTIKKKSTFLGRERNSSVSSDDSQN</sequence>
<organism evidence="2">
    <name type="scientific">Euplotes harpa</name>
    <dbReference type="NCBI Taxonomy" id="151035"/>
    <lineage>
        <taxon>Eukaryota</taxon>
        <taxon>Sar</taxon>
        <taxon>Alveolata</taxon>
        <taxon>Ciliophora</taxon>
        <taxon>Intramacronucleata</taxon>
        <taxon>Spirotrichea</taxon>
        <taxon>Hypotrichia</taxon>
        <taxon>Euplotida</taxon>
        <taxon>Euplotidae</taxon>
        <taxon>Euplotes</taxon>
    </lineage>
</organism>
<protein>
    <submittedName>
        <fullName evidence="2">Uncharacterized protein</fullName>
    </submittedName>
</protein>
<dbReference type="AlphaFoldDB" id="A0A7S3JMV4"/>
<feature type="compositionally biased region" description="Polar residues" evidence="1">
    <location>
        <begin position="165"/>
        <end position="174"/>
    </location>
</feature>